<dbReference type="RefSeq" id="WP_272181294.1">
    <property type="nucleotide sequence ID" value="NZ_JAQOMS010000002.1"/>
</dbReference>
<feature type="compositionally biased region" description="Basic residues" evidence="1">
    <location>
        <begin position="92"/>
        <end position="107"/>
    </location>
</feature>
<dbReference type="EMBL" id="JAQOMS010000002">
    <property type="protein sequence ID" value="MDC2889985.1"/>
    <property type="molecule type" value="Genomic_DNA"/>
</dbReference>
<reference evidence="2 3" key="1">
    <citation type="submission" date="2023-01" db="EMBL/GenBank/DDBJ databases">
        <title>Psychrosphaera sp. nov., isolated from marine algae.</title>
        <authorList>
            <person name="Bayburt H."/>
            <person name="Choi B.J."/>
            <person name="Kim J.M."/>
            <person name="Choi D.G."/>
            <person name="Jeon C.O."/>
        </authorList>
    </citation>
    <scope>NUCLEOTIDE SEQUENCE [LARGE SCALE GENOMIC DNA]</scope>
    <source>
        <strain evidence="2 3">G1-22</strain>
    </source>
</reference>
<name>A0ABT5FGN0_9GAMM</name>
<comment type="caution">
    <text evidence="2">The sequence shown here is derived from an EMBL/GenBank/DDBJ whole genome shotgun (WGS) entry which is preliminary data.</text>
</comment>
<evidence type="ECO:0000313" key="3">
    <source>
        <dbReference type="Proteomes" id="UP001528411"/>
    </source>
</evidence>
<protein>
    <submittedName>
        <fullName evidence="2">Uncharacterized protein</fullName>
    </submittedName>
</protein>
<feature type="region of interest" description="Disordered" evidence="1">
    <location>
        <begin position="40"/>
        <end position="107"/>
    </location>
</feature>
<gene>
    <name evidence="2" type="ORF">PN838_15970</name>
</gene>
<feature type="compositionally biased region" description="Polar residues" evidence="1">
    <location>
        <begin position="47"/>
        <end position="70"/>
    </location>
</feature>
<organism evidence="2 3">
    <name type="scientific">Psychrosphaera algicola</name>
    <dbReference type="NCBI Taxonomy" id="3023714"/>
    <lineage>
        <taxon>Bacteria</taxon>
        <taxon>Pseudomonadati</taxon>
        <taxon>Pseudomonadota</taxon>
        <taxon>Gammaproteobacteria</taxon>
        <taxon>Alteromonadales</taxon>
        <taxon>Pseudoalteromonadaceae</taxon>
        <taxon>Psychrosphaera</taxon>
    </lineage>
</organism>
<dbReference type="Proteomes" id="UP001528411">
    <property type="component" value="Unassembled WGS sequence"/>
</dbReference>
<keyword evidence="3" id="KW-1185">Reference proteome</keyword>
<sequence>MGIVAISAFLFDTKSSSILNSSTPPKPKLAISSYLVQLPEKPKDPVSSPNVTSTATAIATSPLTPTQASEENSELPTEITGAEESTAEKHLPKQKKTRLSRKLRQIR</sequence>
<accession>A0ABT5FGN0</accession>
<evidence type="ECO:0000313" key="2">
    <source>
        <dbReference type="EMBL" id="MDC2889985.1"/>
    </source>
</evidence>
<proteinExistence type="predicted"/>
<evidence type="ECO:0000256" key="1">
    <source>
        <dbReference type="SAM" id="MobiDB-lite"/>
    </source>
</evidence>